<name>A0ABY8LU79_9BACT</name>
<dbReference type="InterPro" id="IPR007637">
    <property type="entry name" value="Restrct_endonuc_II_DpnII-like"/>
</dbReference>
<feature type="domain" description="Restriction endonuclease type II DpnII-like" evidence="1">
    <location>
        <begin position="10"/>
        <end position="189"/>
    </location>
</feature>
<evidence type="ECO:0000313" key="2">
    <source>
        <dbReference type="EMBL" id="WGI36786.1"/>
    </source>
</evidence>
<keyword evidence="2" id="KW-0540">Nuclease</keyword>
<dbReference type="Proteomes" id="UP001179842">
    <property type="component" value="Chromosome"/>
</dbReference>
<protein>
    <submittedName>
        <fullName evidence="2">DpnII family type II restriction endonuclease</fullName>
        <ecNumber evidence="2">3.1.21.4</ecNumber>
    </submittedName>
</protein>
<organism evidence="2 3">
    <name type="scientific">Mesomycoplasma lagogenitalium</name>
    <dbReference type="NCBI Taxonomy" id="171286"/>
    <lineage>
        <taxon>Bacteria</taxon>
        <taxon>Bacillati</taxon>
        <taxon>Mycoplasmatota</taxon>
        <taxon>Mycoplasmoidales</taxon>
        <taxon>Metamycoplasmataceae</taxon>
        <taxon>Mesomycoplasma</taxon>
    </lineage>
</organism>
<dbReference type="Pfam" id="PF04556">
    <property type="entry name" value="DpnII"/>
    <property type="match status" value="1"/>
</dbReference>
<dbReference type="EMBL" id="CP122979">
    <property type="protein sequence ID" value="WGI36786.1"/>
    <property type="molecule type" value="Genomic_DNA"/>
</dbReference>
<gene>
    <name evidence="2" type="ORF">QEG99_00650</name>
</gene>
<keyword evidence="2" id="KW-0255">Endonuclease</keyword>
<dbReference type="EC" id="3.1.21.4" evidence="2"/>
<evidence type="ECO:0000313" key="3">
    <source>
        <dbReference type="Proteomes" id="UP001179842"/>
    </source>
</evidence>
<keyword evidence="3" id="KW-1185">Reference proteome</keyword>
<dbReference type="GO" id="GO:0009036">
    <property type="term" value="F:type II site-specific deoxyribonuclease activity"/>
    <property type="evidence" value="ECO:0007669"/>
    <property type="project" value="UniProtKB-EC"/>
</dbReference>
<sequence>MNNLKQDEKLKLFIHTLLETNRDYDFYINWNNIDYYNEFKQELEWLNILIKNDDFDNQFSILLKNKPSIVKTFPLLFALGKKERDELVKKSKKFKLINSDDEFYFSENLENSTLTEKQISKYLIFFKKMGLKNLFMNFINSSVLDYVIGVLVGLDTNGRKNRSGINFESLCSNVIESICKKYDIFIKKQKNLKN</sequence>
<accession>A0ABY8LU79</accession>
<reference evidence="2" key="1">
    <citation type="submission" date="2023-04" db="EMBL/GenBank/DDBJ databases">
        <title>Completed genome of Mycoplasma lagogenitalium type strain 12MS.</title>
        <authorList>
            <person name="Spergser J."/>
        </authorList>
    </citation>
    <scope>NUCLEOTIDE SEQUENCE</scope>
    <source>
        <strain evidence="2">12MS</strain>
    </source>
</reference>
<dbReference type="RefSeq" id="WP_280102088.1">
    <property type="nucleotide sequence ID" value="NZ_CP122979.1"/>
</dbReference>
<evidence type="ECO:0000259" key="1">
    <source>
        <dbReference type="Pfam" id="PF04556"/>
    </source>
</evidence>
<keyword evidence="2" id="KW-0378">Hydrolase</keyword>
<proteinExistence type="predicted"/>